<dbReference type="AlphaFoldDB" id="A0A3L8SV22"/>
<reference evidence="2 3" key="1">
    <citation type="journal article" date="2018" name="Proc. R. Soc. B">
        <title>A non-coding region near Follistatin controls head colour polymorphism in the Gouldian finch.</title>
        <authorList>
            <person name="Toomey M.B."/>
            <person name="Marques C.I."/>
            <person name="Andrade P."/>
            <person name="Araujo P.M."/>
            <person name="Sabatino S."/>
            <person name="Gazda M.A."/>
            <person name="Afonso S."/>
            <person name="Lopes R.J."/>
            <person name="Corbo J.C."/>
            <person name="Carneiro M."/>
        </authorList>
    </citation>
    <scope>NUCLEOTIDE SEQUENCE [LARGE SCALE GENOMIC DNA]</scope>
    <source>
        <strain evidence="2">Red01</strain>
        <tissue evidence="2">Muscle</tissue>
    </source>
</reference>
<evidence type="ECO:0000256" key="1">
    <source>
        <dbReference type="SAM" id="MobiDB-lite"/>
    </source>
</evidence>
<evidence type="ECO:0000313" key="3">
    <source>
        <dbReference type="Proteomes" id="UP000276834"/>
    </source>
</evidence>
<dbReference type="Proteomes" id="UP000276834">
    <property type="component" value="Unassembled WGS sequence"/>
</dbReference>
<proteinExistence type="predicted"/>
<feature type="region of interest" description="Disordered" evidence="1">
    <location>
        <begin position="752"/>
        <end position="786"/>
    </location>
</feature>
<evidence type="ECO:0000313" key="2">
    <source>
        <dbReference type="EMBL" id="RLW09067.1"/>
    </source>
</evidence>
<sequence length="852" mass="92682">MRCLVKSIRTEAVQQREHAGAPQPLQRMVLHPPSLLGAPASLANMYGSHTSEKYLKPYWIELHTITILCVKAAFDSESSRASLKSEVLVEERGMGDPAESYKCVSPTEEGYLGVSHPLQEQHLAKVKVMTEWVNPRHHPEAECSAQRSADSRPDQQESAFLHSCLCGSFRLRTSQPRNLAASMSFHLILFLPKDLSEVLLKHGSSPVGSGALLALTERDTPTGSSNLSKHHDLEHPFGLQNLMHSQPCISNVFNALSILKSIHTRQGGRCLPGISTDEEKGNFLALLSELHVWCSTLVPHSPTGATAPEGKELQSTTAEFPRGVGIEILLPMSLQQSRPCTAAPQLMPKPTKLVVAGSLFKSSKKYDIKIAQMLFGGCWFQIMIRIILDTFLIYRVYLSRIHLLVMGSAQPWCQPRALLGAGTVGAKQGTNTEALGASSSSNPGYGTSPEGNQLQGLLAVPAAHTRTSSWLCTKKSRRMGKSSIRWFDSFYTTSGQRMKGGLQRKQENQSTFKDSNPCPMAPGKALSSLQGCTTEAGPQALSCRAALRTEHLLIKQTTSSALSGTALHLLLLGSSSSCVGQGLSHHVIIISATSSFHTGAEALFMDFENCINMPKRSRQHLSQQVMANIVFNPMEIEVKQNNIFALQINSYKLSISRSPGENRIELRVANWSPACSSAGAAACPCQPPMNESSTRGSAALEWDALAEGGARQKEPTTDNTEKLTISSPFGKSIRIDTDQNSTVLALYKKREGGSSPRNLHADRNRSGRSGFLRKGPQALSPFENTSTSPNHQPCCWEGKSSGTLQLEFGLKPTTVHAQENKAGGLTSVRDCSLLFISYIRYSGCTMYGVCLL</sequence>
<keyword evidence="3" id="KW-1185">Reference proteome</keyword>
<protein>
    <submittedName>
        <fullName evidence="2">Uncharacterized protein</fullName>
    </submittedName>
</protein>
<accession>A0A3L8SV22</accession>
<name>A0A3L8SV22_CHLGU</name>
<gene>
    <name evidence="2" type="ORF">DV515_00002911</name>
</gene>
<organism evidence="2 3">
    <name type="scientific">Chloebia gouldiae</name>
    <name type="common">Gouldian finch</name>
    <name type="synonym">Erythrura gouldiae</name>
    <dbReference type="NCBI Taxonomy" id="44316"/>
    <lineage>
        <taxon>Eukaryota</taxon>
        <taxon>Metazoa</taxon>
        <taxon>Chordata</taxon>
        <taxon>Craniata</taxon>
        <taxon>Vertebrata</taxon>
        <taxon>Euteleostomi</taxon>
        <taxon>Archelosauria</taxon>
        <taxon>Archosauria</taxon>
        <taxon>Dinosauria</taxon>
        <taxon>Saurischia</taxon>
        <taxon>Theropoda</taxon>
        <taxon>Coelurosauria</taxon>
        <taxon>Aves</taxon>
        <taxon>Neognathae</taxon>
        <taxon>Neoaves</taxon>
        <taxon>Telluraves</taxon>
        <taxon>Australaves</taxon>
        <taxon>Passeriformes</taxon>
        <taxon>Passeroidea</taxon>
        <taxon>Passeridae</taxon>
        <taxon>Chloebia</taxon>
    </lineage>
</organism>
<comment type="caution">
    <text evidence="2">The sequence shown here is derived from an EMBL/GenBank/DDBJ whole genome shotgun (WGS) entry which is preliminary data.</text>
</comment>
<dbReference type="EMBL" id="QUSF01000005">
    <property type="protein sequence ID" value="RLW09067.1"/>
    <property type="molecule type" value="Genomic_DNA"/>
</dbReference>